<feature type="domain" description="Alpha-amylase/4-alpha-glucanotransferase central" evidence="4">
    <location>
        <begin position="95"/>
        <end position="124"/>
    </location>
</feature>
<dbReference type="AlphaFoldDB" id="X1B5M0"/>
<evidence type="ECO:0000259" key="4">
    <source>
        <dbReference type="Pfam" id="PF09094"/>
    </source>
</evidence>
<evidence type="ECO:0000259" key="3">
    <source>
        <dbReference type="Pfam" id="PF03065"/>
    </source>
</evidence>
<dbReference type="GO" id="GO:0003824">
    <property type="term" value="F:catalytic activity"/>
    <property type="evidence" value="ECO:0007669"/>
    <property type="project" value="InterPro"/>
</dbReference>
<evidence type="ECO:0008006" key="6">
    <source>
        <dbReference type="Google" id="ProtNLM"/>
    </source>
</evidence>
<dbReference type="InterPro" id="IPR011330">
    <property type="entry name" value="Glyco_hydro/deAcase_b/a-brl"/>
</dbReference>
<evidence type="ECO:0000313" key="5">
    <source>
        <dbReference type="EMBL" id="GAG67336.1"/>
    </source>
</evidence>
<dbReference type="InterPro" id="IPR015178">
    <property type="entry name" value="A-amylase/a-glucTrfase_central"/>
</dbReference>
<feature type="domain" description="Glycoside hydrolase family 57 N-terminal" evidence="3">
    <location>
        <begin position="3"/>
        <end position="82"/>
    </location>
</feature>
<dbReference type="GO" id="GO:0005975">
    <property type="term" value="P:carbohydrate metabolic process"/>
    <property type="evidence" value="ECO:0007669"/>
    <property type="project" value="InterPro"/>
</dbReference>
<reference evidence="5" key="1">
    <citation type="journal article" date="2014" name="Front. Microbiol.">
        <title>High frequency of phylogenetically diverse reductive dehalogenase-homologous genes in deep subseafloor sedimentary metagenomes.</title>
        <authorList>
            <person name="Kawai M."/>
            <person name="Futagami T."/>
            <person name="Toyoda A."/>
            <person name="Takaki Y."/>
            <person name="Nishi S."/>
            <person name="Hori S."/>
            <person name="Arai W."/>
            <person name="Tsubouchi T."/>
            <person name="Morono Y."/>
            <person name="Uchiyama I."/>
            <person name="Ito T."/>
            <person name="Fujiyama A."/>
            <person name="Inagaki F."/>
            <person name="Takami H."/>
        </authorList>
    </citation>
    <scope>NUCLEOTIDE SEQUENCE</scope>
    <source>
        <strain evidence="5">Expedition CK06-06</strain>
    </source>
</reference>
<comment type="similarity">
    <text evidence="1">Belongs to the glycosyl hydrolase 57 family.</text>
</comment>
<dbReference type="Pfam" id="PF03065">
    <property type="entry name" value="Glyco_hydro_57"/>
    <property type="match status" value="1"/>
</dbReference>
<gene>
    <name evidence="5" type="ORF">S01H4_01163</name>
</gene>
<organism evidence="5">
    <name type="scientific">marine sediment metagenome</name>
    <dbReference type="NCBI Taxonomy" id="412755"/>
    <lineage>
        <taxon>unclassified sequences</taxon>
        <taxon>metagenomes</taxon>
        <taxon>ecological metagenomes</taxon>
    </lineage>
</organism>
<dbReference type="Gene3D" id="3.20.110.20">
    <property type="match status" value="1"/>
</dbReference>
<proteinExistence type="inferred from homology"/>
<feature type="non-terminal residue" evidence="5">
    <location>
        <position position="1"/>
    </location>
</feature>
<dbReference type="InterPro" id="IPR004300">
    <property type="entry name" value="Glyco_hydro_57_N"/>
</dbReference>
<dbReference type="SUPFAM" id="SSF88713">
    <property type="entry name" value="Glycoside hydrolase/deacetylase"/>
    <property type="match status" value="1"/>
</dbReference>
<comment type="caution">
    <text evidence="5">The sequence shown here is derived from an EMBL/GenBank/DDBJ whole genome shotgun (WGS) entry which is preliminary data.</text>
</comment>
<evidence type="ECO:0000256" key="1">
    <source>
        <dbReference type="ARBA" id="ARBA00006821"/>
    </source>
</evidence>
<dbReference type="Pfam" id="PF09094">
    <property type="entry name" value="AmyA-A_glucT_m"/>
    <property type="match status" value="1"/>
</dbReference>
<protein>
    <recommendedName>
        <fullName evidence="6">Glycoside hydrolase family 57 N-terminal domain-containing protein</fullName>
    </recommendedName>
</protein>
<evidence type="ECO:0000256" key="2">
    <source>
        <dbReference type="ARBA" id="ARBA00023277"/>
    </source>
</evidence>
<dbReference type="InterPro" id="IPR028995">
    <property type="entry name" value="Glyco_hydro_57/38_cen_sf"/>
</dbReference>
<keyword evidence="2" id="KW-0119">Carbohydrate metabolism</keyword>
<sequence length="132" mass="15836">SPVSKIIDYFKEIASENKRNLVVLDDDGEKFGGWPNTHKWIYEDEWLEQFLTALESESSWIKLYTFSEFMEKFPPLGRVYLPTASYPEMLEWSGGFWRNYLVKYPEINNMQKKMFYLSKWAREVGKSCQFEM</sequence>
<accession>X1B5M0</accession>
<name>X1B5M0_9ZZZZ</name>
<dbReference type="SUPFAM" id="SSF88688">
    <property type="entry name" value="Families 57/38 glycoside transferase middle domain"/>
    <property type="match status" value="1"/>
</dbReference>
<dbReference type="EMBL" id="BART01000199">
    <property type="protein sequence ID" value="GAG67336.1"/>
    <property type="molecule type" value="Genomic_DNA"/>
</dbReference>